<evidence type="ECO:0000313" key="3">
    <source>
        <dbReference type="Proteomes" id="UP000284842"/>
    </source>
</evidence>
<evidence type="ECO:0000313" key="2">
    <source>
        <dbReference type="EMBL" id="PPR03398.1"/>
    </source>
</evidence>
<dbReference type="Proteomes" id="UP000284842">
    <property type="component" value="Unassembled WGS sequence"/>
</dbReference>
<proteinExistence type="predicted"/>
<comment type="caution">
    <text evidence="2">The sequence shown here is derived from an EMBL/GenBank/DDBJ whole genome shotgun (WGS) entry which is preliminary data.</text>
</comment>
<gene>
    <name evidence="2" type="ORF">CVT24_012523</name>
</gene>
<dbReference type="EMBL" id="NHTK01001069">
    <property type="protein sequence ID" value="PPR03398.1"/>
    <property type="molecule type" value="Genomic_DNA"/>
</dbReference>
<name>A0A409YK65_9AGAR</name>
<organism evidence="2 3">
    <name type="scientific">Panaeolus cyanescens</name>
    <dbReference type="NCBI Taxonomy" id="181874"/>
    <lineage>
        <taxon>Eukaryota</taxon>
        <taxon>Fungi</taxon>
        <taxon>Dikarya</taxon>
        <taxon>Basidiomycota</taxon>
        <taxon>Agaricomycotina</taxon>
        <taxon>Agaricomycetes</taxon>
        <taxon>Agaricomycetidae</taxon>
        <taxon>Agaricales</taxon>
        <taxon>Agaricineae</taxon>
        <taxon>Galeropsidaceae</taxon>
        <taxon>Panaeolus</taxon>
    </lineage>
</organism>
<dbReference type="InParanoid" id="A0A409YK65"/>
<feature type="compositionally biased region" description="Basic and acidic residues" evidence="1">
    <location>
        <begin position="114"/>
        <end position="127"/>
    </location>
</feature>
<feature type="compositionally biased region" description="Basic and acidic residues" evidence="1">
    <location>
        <begin position="138"/>
        <end position="151"/>
    </location>
</feature>
<protein>
    <submittedName>
        <fullName evidence="2">Uncharacterized protein</fullName>
    </submittedName>
</protein>
<feature type="region of interest" description="Disordered" evidence="1">
    <location>
        <begin position="99"/>
        <end position="151"/>
    </location>
</feature>
<sequence>MSSSETAKFTPKEQQRISTLESQINNPKLSTIERQIADAELSALKTSKMPPSHNHKHRMQGGAGAQSDIEQIPVQKRGNNVTAVGKKDHDMFHNDEAFERYEMGGDRGNPPTRQTEKRGISDWESLRFNHHARGGQKMRAEDDIIHEELTP</sequence>
<keyword evidence="3" id="KW-1185">Reference proteome</keyword>
<accession>A0A409YK65</accession>
<dbReference type="OrthoDB" id="3012858at2759"/>
<evidence type="ECO:0000256" key="1">
    <source>
        <dbReference type="SAM" id="MobiDB-lite"/>
    </source>
</evidence>
<dbReference type="AlphaFoldDB" id="A0A409YK65"/>
<feature type="region of interest" description="Disordered" evidence="1">
    <location>
        <begin position="46"/>
        <end position="73"/>
    </location>
</feature>
<reference evidence="2 3" key="1">
    <citation type="journal article" date="2018" name="Evol. Lett.">
        <title>Horizontal gene cluster transfer increased hallucinogenic mushroom diversity.</title>
        <authorList>
            <person name="Reynolds H.T."/>
            <person name="Vijayakumar V."/>
            <person name="Gluck-Thaler E."/>
            <person name="Korotkin H.B."/>
            <person name="Matheny P.B."/>
            <person name="Slot J.C."/>
        </authorList>
    </citation>
    <scope>NUCLEOTIDE SEQUENCE [LARGE SCALE GENOMIC DNA]</scope>
    <source>
        <strain evidence="2 3">2629</strain>
    </source>
</reference>
<feature type="region of interest" description="Disordered" evidence="1">
    <location>
        <begin position="1"/>
        <end position="26"/>
    </location>
</feature>
<feature type="compositionally biased region" description="Polar residues" evidence="1">
    <location>
        <begin position="16"/>
        <end position="26"/>
    </location>
</feature>